<name>A0A0J8GE63_9LIST</name>
<dbReference type="PATRIC" id="fig|1430899.3.peg.417"/>
<evidence type="ECO:0000313" key="2">
    <source>
        <dbReference type="Proteomes" id="UP000052258"/>
    </source>
</evidence>
<organism evidence="1 2">
    <name type="scientific">Listeria fleischmannii 1991</name>
    <dbReference type="NCBI Taxonomy" id="1430899"/>
    <lineage>
        <taxon>Bacteria</taxon>
        <taxon>Bacillati</taxon>
        <taxon>Bacillota</taxon>
        <taxon>Bacilli</taxon>
        <taxon>Bacillales</taxon>
        <taxon>Listeriaceae</taxon>
        <taxon>Listeria</taxon>
    </lineage>
</organism>
<dbReference type="EMBL" id="AZHO01000005">
    <property type="protein sequence ID" value="KMT60987.1"/>
    <property type="molecule type" value="Genomic_DNA"/>
</dbReference>
<dbReference type="RefSeq" id="WP_007475948.1">
    <property type="nucleotide sequence ID" value="NZ_KQ130610.1"/>
</dbReference>
<reference evidence="1 2" key="1">
    <citation type="journal article" date="2015" name="Genome Biol. Evol.">
        <title>Comparative Genomics of Listeria Sensu Lato: Genus-Wide Differences in Evolutionary Dynamics and the Progressive Gain of Complex, Potentially Pathogenicity-Related Traits through Lateral Gene Transfer.</title>
        <authorList>
            <person name="Chiara M."/>
            <person name="Caruso M."/>
            <person name="D'Erchia A.M."/>
            <person name="Manzari C."/>
            <person name="Fraccalvieri R."/>
            <person name="Goffredo E."/>
            <person name="Latorre L."/>
            <person name="Miccolupo A."/>
            <person name="Padalino I."/>
            <person name="Santagada G."/>
            <person name="Chiocco D."/>
            <person name="Pesole G."/>
            <person name="Horner D.S."/>
            <person name="Parisi A."/>
        </authorList>
    </citation>
    <scope>NUCLEOTIDE SEQUENCE [LARGE SCALE GENOMIC DNA]</scope>
    <source>
        <strain evidence="1 2">1991</strain>
    </source>
</reference>
<keyword evidence="2" id="KW-1185">Reference proteome</keyword>
<dbReference type="AlphaFoldDB" id="A0A0J8GE63"/>
<comment type="caution">
    <text evidence="1">The sequence shown here is derived from an EMBL/GenBank/DDBJ whole genome shotgun (WGS) entry which is preliminary data.</text>
</comment>
<sequence length="80" mass="9709">MARPRKMKQPQENKVYGVWNMEKFSAASPRSKSWWYDNINSFPEVKDFSNWEDKEDHEPWAFDAAKANEWLLKKFVRKKV</sequence>
<dbReference type="Proteomes" id="UP000052258">
    <property type="component" value="Unassembled WGS sequence"/>
</dbReference>
<proteinExistence type="predicted"/>
<dbReference type="OrthoDB" id="2361799at2"/>
<gene>
    <name evidence="1" type="ORF">X560_0407</name>
</gene>
<evidence type="ECO:0000313" key="1">
    <source>
        <dbReference type="EMBL" id="KMT60987.1"/>
    </source>
</evidence>
<protein>
    <submittedName>
        <fullName evidence="1">Uncharacterized protein</fullName>
    </submittedName>
</protein>
<accession>A0A0J8GE63</accession>